<evidence type="ECO:0000313" key="4">
    <source>
        <dbReference type="EMBL" id="GMH28739.1"/>
    </source>
</evidence>
<dbReference type="GO" id="GO:0009451">
    <property type="term" value="P:RNA modification"/>
    <property type="evidence" value="ECO:0007669"/>
    <property type="project" value="InterPro"/>
</dbReference>
<dbReference type="NCBIfam" id="TIGR00756">
    <property type="entry name" value="PPR"/>
    <property type="match status" value="1"/>
</dbReference>
<dbReference type="Gene3D" id="1.25.40.10">
    <property type="entry name" value="Tetratricopeptide repeat domain"/>
    <property type="match status" value="1"/>
</dbReference>
<dbReference type="EMBL" id="BSYO01000035">
    <property type="protein sequence ID" value="GMH28739.1"/>
    <property type="molecule type" value="Genomic_DNA"/>
</dbReference>
<evidence type="ECO:0000256" key="3">
    <source>
        <dbReference type="PROSITE-ProRule" id="PRU00708"/>
    </source>
</evidence>
<protein>
    <recommendedName>
        <fullName evidence="6">Pentatricopeptide repeat-containing protein</fullName>
    </recommendedName>
</protein>
<proteinExistence type="inferred from homology"/>
<keyword evidence="1" id="KW-0677">Repeat</keyword>
<dbReference type="FunFam" id="1.25.40.10:FF:000212">
    <property type="entry name" value="Pentatricopeptide repeat-containing protein At2g03380, mitochondrial"/>
    <property type="match status" value="1"/>
</dbReference>
<dbReference type="AlphaFoldDB" id="A0AAD3Y673"/>
<reference evidence="4" key="1">
    <citation type="submission" date="2023-05" db="EMBL/GenBank/DDBJ databases">
        <title>Nepenthes gracilis genome sequencing.</title>
        <authorList>
            <person name="Fukushima K."/>
        </authorList>
    </citation>
    <scope>NUCLEOTIDE SEQUENCE</scope>
    <source>
        <strain evidence="4">SING2019-196</strain>
    </source>
</reference>
<sequence>MIGGYASHGYAAEALGLLEAMKRLKVKPTYITFISILNACGHTGLVEEGRRCFESMGSEFGIEPGVEHFVALVDIMGRHGQLNEAIDLINGMSANADKAAWGALLGACRIHNNVELARFAAEALMKLEPESSAPYVLLHNMYADVEQWENAAEVRKMLERSNIKKECASSWVDSMVC</sequence>
<dbReference type="PROSITE" id="PS51375">
    <property type="entry name" value="PPR"/>
    <property type="match status" value="1"/>
</dbReference>
<dbReference type="GO" id="GO:0003723">
    <property type="term" value="F:RNA binding"/>
    <property type="evidence" value="ECO:0007669"/>
    <property type="project" value="InterPro"/>
</dbReference>
<dbReference type="InterPro" id="IPR046848">
    <property type="entry name" value="E_motif"/>
</dbReference>
<evidence type="ECO:0000256" key="1">
    <source>
        <dbReference type="ARBA" id="ARBA00022737"/>
    </source>
</evidence>
<organism evidence="4 5">
    <name type="scientific">Nepenthes gracilis</name>
    <name type="common">Slender pitcher plant</name>
    <dbReference type="NCBI Taxonomy" id="150966"/>
    <lineage>
        <taxon>Eukaryota</taxon>
        <taxon>Viridiplantae</taxon>
        <taxon>Streptophyta</taxon>
        <taxon>Embryophyta</taxon>
        <taxon>Tracheophyta</taxon>
        <taxon>Spermatophyta</taxon>
        <taxon>Magnoliopsida</taxon>
        <taxon>eudicotyledons</taxon>
        <taxon>Gunneridae</taxon>
        <taxon>Pentapetalae</taxon>
        <taxon>Caryophyllales</taxon>
        <taxon>Nepenthaceae</taxon>
        <taxon>Nepenthes</taxon>
    </lineage>
</organism>
<comment type="caution">
    <text evidence="4">The sequence shown here is derived from an EMBL/GenBank/DDBJ whole genome shotgun (WGS) entry which is preliminary data.</text>
</comment>
<comment type="similarity">
    <text evidence="2">Belongs to the PPR family. PCMP-E subfamily.</text>
</comment>
<dbReference type="Pfam" id="PF13812">
    <property type="entry name" value="PPR_3"/>
    <property type="match status" value="1"/>
</dbReference>
<keyword evidence="5" id="KW-1185">Reference proteome</keyword>
<name>A0AAD3Y673_NEPGR</name>
<dbReference type="Pfam" id="PF20431">
    <property type="entry name" value="E_motif"/>
    <property type="match status" value="1"/>
</dbReference>
<gene>
    <name evidence="4" type="ORF">Nepgr_030582</name>
</gene>
<evidence type="ECO:0000256" key="2">
    <source>
        <dbReference type="ARBA" id="ARBA00061659"/>
    </source>
</evidence>
<evidence type="ECO:0008006" key="6">
    <source>
        <dbReference type="Google" id="ProtNLM"/>
    </source>
</evidence>
<dbReference type="InterPro" id="IPR011990">
    <property type="entry name" value="TPR-like_helical_dom_sf"/>
</dbReference>
<dbReference type="Pfam" id="PF01535">
    <property type="entry name" value="PPR"/>
    <property type="match status" value="1"/>
</dbReference>
<dbReference type="InterPro" id="IPR002885">
    <property type="entry name" value="PPR_rpt"/>
</dbReference>
<dbReference type="InterPro" id="IPR046960">
    <property type="entry name" value="PPR_At4g14850-like_plant"/>
</dbReference>
<evidence type="ECO:0000313" key="5">
    <source>
        <dbReference type="Proteomes" id="UP001279734"/>
    </source>
</evidence>
<dbReference type="PANTHER" id="PTHR47926:SF468">
    <property type="entry name" value="PENTATRICOPEPTIDE REPEAT-CONTAINING PROTEIN"/>
    <property type="match status" value="1"/>
</dbReference>
<dbReference type="Proteomes" id="UP001279734">
    <property type="component" value="Unassembled WGS sequence"/>
</dbReference>
<feature type="repeat" description="PPR" evidence="3">
    <location>
        <begin position="1"/>
        <end position="28"/>
    </location>
</feature>
<accession>A0AAD3Y673</accession>
<dbReference type="PANTHER" id="PTHR47926">
    <property type="entry name" value="PENTATRICOPEPTIDE REPEAT-CONTAINING PROTEIN"/>
    <property type="match status" value="1"/>
</dbReference>